<evidence type="ECO:0000313" key="6">
    <source>
        <dbReference type="EMBL" id="MDB6178046.1"/>
    </source>
</evidence>
<keyword evidence="2 4" id="KW-0732">Signal</keyword>
<dbReference type="CDD" id="cd06359">
    <property type="entry name" value="PBP1_Nba-like"/>
    <property type="match status" value="1"/>
</dbReference>
<dbReference type="InterPro" id="IPR028081">
    <property type="entry name" value="Leu-bd"/>
</dbReference>
<evidence type="ECO:0000256" key="1">
    <source>
        <dbReference type="ARBA" id="ARBA00010062"/>
    </source>
</evidence>
<dbReference type="InterPro" id="IPR051010">
    <property type="entry name" value="BCAA_transport"/>
</dbReference>
<dbReference type="PANTHER" id="PTHR30483:SF6">
    <property type="entry name" value="PERIPLASMIC BINDING PROTEIN OF ABC TRANSPORTER FOR NATURAL AMINO ACIDS"/>
    <property type="match status" value="1"/>
</dbReference>
<dbReference type="Pfam" id="PF13458">
    <property type="entry name" value="Peripla_BP_6"/>
    <property type="match status" value="1"/>
</dbReference>
<dbReference type="Gene3D" id="3.40.50.2300">
    <property type="match status" value="2"/>
</dbReference>
<dbReference type="PANTHER" id="PTHR30483">
    <property type="entry name" value="LEUCINE-SPECIFIC-BINDING PROTEIN"/>
    <property type="match status" value="1"/>
</dbReference>
<evidence type="ECO:0000259" key="5">
    <source>
        <dbReference type="Pfam" id="PF13458"/>
    </source>
</evidence>
<accession>A0ABT4ZF92</accession>
<proteinExistence type="inferred from homology"/>
<sequence>MTHSRKLLAALVATTMLTGPAAAQDQETLKIGLIFTLSGPAAVLGEMGRDGFLLAAEQIGDIGGLNTEIIVVDDEQKPDIAANKARELVERDEVDIVVGPIFSNILGAIQKPVTDSGAILISPNAGTSNFAGADCNRNFFVTSYQNDQMHEVMGAYAQEQGYDNVFLLAPNYQAGKDSLAGFKNSYSGGFAGEIFTQLGQLDYSAELAQIAAMQPDAVFAFMPGGMGVNLVKQYRQAGLDTIPFLSAFTVDESTLPAQQDAALGFFAGSNWAPDTDTPESKTFVAAYEEKYGKVPATYAMQAFDAANLIDGAIREAGGVQDKDALIAALETAPFTSVRGDFSFGPNHYPIQDFYLTKVVQREDGQFATSIVKKIFDDYADNYVSDCDMG</sequence>
<evidence type="ECO:0000256" key="3">
    <source>
        <dbReference type="ARBA" id="ARBA00022970"/>
    </source>
</evidence>
<feature type="signal peptide" evidence="4">
    <location>
        <begin position="1"/>
        <end position="23"/>
    </location>
</feature>
<comment type="similarity">
    <text evidence="1">Belongs to the leucine-binding protein family.</text>
</comment>
<dbReference type="EMBL" id="JAQBIE010000012">
    <property type="protein sequence ID" value="MDB6178046.1"/>
    <property type="molecule type" value="Genomic_DNA"/>
</dbReference>
<comment type="caution">
    <text evidence="6">The sequence shown here is derived from an EMBL/GenBank/DDBJ whole genome shotgun (WGS) entry which is preliminary data.</text>
</comment>
<evidence type="ECO:0000313" key="7">
    <source>
        <dbReference type="Proteomes" id="UP001165641"/>
    </source>
</evidence>
<name>A0ABT4ZF92_9RHOB</name>
<reference evidence="6" key="1">
    <citation type="submission" date="2022-12" db="EMBL/GenBank/DDBJ databases">
        <title>Paracoccus onchidii sp. nov., isolated from a marine invertebrate from the South China Sea.</title>
        <authorList>
            <person name="Xu S."/>
            <person name="Liu Z."/>
            <person name="Xu Y."/>
        </authorList>
    </citation>
    <scope>NUCLEOTIDE SEQUENCE</scope>
    <source>
        <strain evidence="6">Z330</strain>
    </source>
</reference>
<organism evidence="6 7">
    <name type="scientific">Paracoccus onchidii</name>
    <dbReference type="NCBI Taxonomy" id="3017813"/>
    <lineage>
        <taxon>Bacteria</taxon>
        <taxon>Pseudomonadati</taxon>
        <taxon>Pseudomonadota</taxon>
        <taxon>Alphaproteobacteria</taxon>
        <taxon>Rhodobacterales</taxon>
        <taxon>Paracoccaceae</taxon>
        <taxon>Paracoccus</taxon>
    </lineage>
</organism>
<feature type="domain" description="Leucine-binding protein" evidence="5">
    <location>
        <begin position="28"/>
        <end position="359"/>
    </location>
</feature>
<keyword evidence="3" id="KW-0029">Amino-acid transport</keyword>
<evidence type="ECO:0000256" key="2">
    <source>
        <dbReference type="ARBA" id="ARBA00022729"/>
    </source>
</evidence>
<dbReference type="InterPro" id="IPR028082">
    <property type="entry name" value="Peripla_BP_I"/>
</dbReference>
<gene>
    <name evidence="6" type="ORF">PAF17_11080</name>
</gene>
<evidence type="ECO:0000256" key="4">
    <source>
        <dbReference type="SAM" id="SignalP"/>
    </source>
</evidence>
<keyword evidence="3" id="KW-0813">Transport</keyword>
<dbReference type="RefSeq" id="WP_271889166.1">
    <property type="nucleotide sequence ID" value="NZ_JAQBIE010000012.1"/>
</dbReference>
<feature type="chain" id="PRO_5046822228" evidence="4">
    <location>
        <begin position="24"/>
        <end position="389"/>
    </location>
</feature>
<keyword evidence="7" id="KW-1185">Reference proteome</keyword>
<dbReference type="Proteomes" id="UP001165641">
    <property type="component" value="Unassembled WGS sequence"/>
</dbReference>
<protein>
    <submittedName>
        <fullName evidence="6">ABC transporter substrate-binding protein</fullName>
    </submittedName>
</protein>
<dbReference type="SUPFAM" id="SSF53822">
    <property type="entry name" value="Periplasmic binding protein-like I"/>
    <property type="match status" value="1"/>
</dbReference>